<dbReference type="CDD" id="cd16495">
    <property type="entry name" value="RING_CH-C4HC3_MARCH"/>
    <property type="match status" value="1"/>
</dbReference>
<feature type="transmembrane region" description="Helical" evidence="5">
    <location>
        <begin position="276"/>
        <end position="294"/>
    </location>
</feature>
<evidence type="ECO:0000256" key="4">
    <source>
        <dbReference type="SAM" id="MobiDB-lite"/>
    </source>
</evidence>
<dbReference type="PANTHER" id="PTHR20893">
    <property type="entry name" value="LD08641P"/>
    <property type="match status" value="1"/>
</dbReference>
<evidence type="ECO:0000259" key="6">
    <source>
        <dbReference type="PROSITE" id="PS51292"/>
    </source>
</evidence>
<dbReference type="InterPro" id="IPR013083">
    <property type="entry name" value="Znf_RING/FYVE/PHD"/>
</dbReference>
<feature type="transmembrane region" description="Helical" evidence="5">
    <location>
        <begin position="89"/>
        <end position="107"/>
    </location>
</feature>
<feature type="transmembrane region" description="Helical" evidence="5">
    <location>
        <begin position="139"/>
        <end position="160"/>
    </location>
</feature>
<protein>
    <recommendedName>
        <fullName evidence="6">RING-CH-type domain-containing protein</fullName>
    </recommendedName>
</protein>
<dbReference type="Gene3D" id="2.10.25.10">
    <property type="entry name" value="Laminin"/>
    <property type="match status" value="1"/>
</dbReference>
<evidence type="ECO:0000256" key="5">
    <source>
        <dbReference type="SAM" id="Phobius"/>
    </source>
</evidence>
<dbReference type="EMBL" id="CADEPI010000332">
    <property type="protein sequence ID" value="CAB3383963.1"/>
    <property type="molecule type" value="Genomic_DNA"/>
</dbReference>
<proteinExistence type="predicted"/>
<evidence type="ECO:0000313" key="7">
    <source>
        <dbReference type="EMBL" id="CAB3383963.1"/>
    </source>
</evidence>
<dbReference type="InterPro" id="IPR011016">
    <property type="entry name" value="Znf_RING-CH"/>
</dbReference>
<keyword evidence="5" id="KW-1133">Transmembrane helix</keyword>
<dbReference type="Gene3D" id="3.30.40.10">
    <property type="entry name" value="Zinc/RING finger domain, C3HC4 (zinc finger)"/>
    <property type="match status" value="1"/>
</dbReference>
<gene>
    <name evidence="7" type="ORF">CLODIP_2_CD02778</name>
</gene>
<feature type="domain" description="RING-CH-type" evidence="6">
    <location>
        <begin position="374"/>
        <end position="446"/>
    </location>
</feature>
<evidence type="ECO:0000313" key="8">
    <source>
        <dbReference type="Proteomes" id="UP000494165"/>
    </source>
</evidence>
<keyword evidence="8" id="KW-1185">Reference proteome</keyword>
<feature type="transmembrane region" description="Helical" evidence="5">
    <location>
        <begin position="172"/>
        <end position="195"/>
    </location>
</feature>
<dbReference type="Proteomes" id="UP000494165">
    <property type="component" value="Unassembled WGS sequence"/>
</dbReference>
<keyword evidence="5" id="KW-0472">Membrane</keyword>
<dbReference type="OrthoDB" id="2154780at2759"/>
<accession>A0A8S1DJS4</accession>
<evidence type="ECO:0000256" key="3">
    <source>
        <dbReference type="ARBA" id="ARBA00022833"/>
    </source>
</evidence>
<feature type="transmembrane region" description="Helical" evidence="5">
    <location>
        <begin position="462"/>
        <end position="483"/>
    </location>
</feature>
<sequence>MSWGNKSSNCLDNCSGHGECHNGTCVCEIQYEGEVCRTPNFSYHAAFASIFFFLALVCLIQLVMCIAAEFQKMKTPSLWRACRITTQKLLYIVVFLATIIRGAYFTSPNTEDGWPRTMMKLFHLQDVRCERPQFLSKSFLGFVIFNIISYFFLIIELVTTTKIAPTAEERNFYVHVFNGCYAVLLFIVVVFFLIYGVEVYFKVRGGFICEHEASVMAMTLANRWTNRENGKGKKQKAKASTSKEEDGASSSRLLDKNFEPQISRKIDTSQLHQSRLGLVSQAIMLFIVVGFLFSETLSEFWKSKVPIVSRNWHDILFHIVEIGVVLWFPCVLWNCISPEQLWILNPKKLIKIEADFSSTAEAKEKSTDSDSEESDCEDGLDCWICYDPERKDAGPLIKPCQCRGDVSNVHHNCLRRWLVESALDDPKSPASDKLRCKVCGAAYQVEQSSHLDWQQGFTLHHWLQTSAIVTAMCISAAVAWVLVQFFTEPFIRLLAIGGSLLVFYIGMRFLGLNTATAYERAKVSALNIVGQTPTQSPTPSECSNLAVNTISETIAVNLQSSNSGLLSSKK</sequence>
<dbReference type="SMART" id="SM00744">
    <property type="entry name" value="RINGv"/>
    <property type="match status" value="1"/>
</dbReference>
<name>A0A8S1DJS4_9INSE</name>
<dbReference type="SUPFAM" id="SSF57850">
    <property type="entry name" value="RING/U-box"/>
    <property type="match status" value="1"/>
</dbReference>
<feature type="transmembrane region" description="Helical" evidence="5">
    <location>
        <begin position="490"/>
        <end position="510"/>
    </location>
</feature>
<feature type="transmembrane region" description="Helical" evidence="5">
    <location>
        <begin position="45"/>
        <end position="68"/>
    </location>
</feature>
<comment type="caution">
    <text evidence="7">The sequence shown here is derived from an EMBL/GenBank/DDBJ whole genome shotgun (WGS) entry which is preliminary data.</text>
</comment>
<dbReference type="PANTHER" id="PTHR20893:SF2">
    <property type="entry name" value="LD08641P"/>
    <property type="match status" value="1"/>
</dbReference>
<dbReference type="AlphaFoldDB" id="A0A8S1DJS4"/>
<dbReference type="GO" id="GO:0008270">
    <property type="term" value="F:zinc ion binding"/>
    <property type="evidence" value="ECO:0007669"/>
    <property type="project" value="UniProtKB-KW"/>
</dbReference>
<keyword evidence="1" id="KW-0479">Metal-binding</keyword>
<keyword evidence="2" id="KW-0863">Zinc-finger</keyword>
<dbReference type="PROSITE" id="PS51292">
    <property type="entry name" value="ZF_RING_CH"/>
    <property type="match status" value="1"/>
</dbReference>
<feature type="region of interest" description="Disordered" evidence="4">
    <location>
        <begin position="228"/>
        <end position="251"/>
    </location>
</feature>
<evidence type="ECO:0000256" key="2">
    <source>
        <dbReference type="ARBA" id="ARBA00022771"/>
    </source>
</evidence>
<dbReference type="Pfam" id="PF12906">
    <property type="entry name" value="RINGv"/>
    <property type="match status" value="1"/>
</dbReference>
<feature type="transmembrane region" description="Helical" evidence="5">
    <location>
        <begin position="315"/>
        <end position="336"/>
    </location>
</feature>
<keyword evidence="5" id="KW-0812">Transmembrane</keyword>
<organism evidence="7 8">
    <name type="scientific">Cloeon dipterum</name>
    <dbReference type="NCBI Taxonomy" id="197152"/>
    <lineage>
        <taxon>Eukaryota</taxon>
        <taxon>Metazoa</taxon>
        <taxon>Ecdysozoa</taxon>
        <taxon>Arthropoda</taxon>
        <taxon>Hexapoda</taxon>
        <taxon>Insecta</taxon>
        <taxon>Pterygota</taxon>
        <taxon>Palaeoptera</taxon>
        <taxon>Ephemeroptera</taxon>
        <taxon>Pisciforma</taxon>
        <taxon>Baetidae</taxon>
        <taxon>Cloeon</taxon>
    </lineage>
</organism>
<keyword evidence="3" id="KW-0862">Zinc</keyword>
<reference evidence="7 8" key="1">
    <citation type="submission" date="2020-04" db="EMBL/GenBank/DDBJ databases">
        <authorList>
            <person name="Alioto T."/>
            <person name="Alioto T."/>
            <person name="Gomez Garrido J."/>
        </authorList>
    </citation>
    <scope>NUCLEOTIDE SEQUENCE [LARGE SCALE GENOMIC DNA]</scope>
</reference>
<evidence type="ECO:0000256" key="1">
    <source>
        <dbReference type="ARBA" id="ARBA00022723"/>
    </source>
</evidence>